<dbReference type="GeneID" id="87839100"/>
<dbReference type="PANTHER" id="PTHR11360">
    <property type="entry name" value="MONOCARBOXYLATE TRANSPORTER"/>
    <property type="match status" value="1"/>
</dbReference>
<dbReference type="PANTHER" id="PTHR11360:SF230">
    <property type="entry name" value="MONOCARBOXYLATE TRANSPORTER, PUTATIVE (AFU_ORTHOLOGUE AFUA_2G12790)-RELATED"/>
    <property type="match status" value="1"/>
</dbReference>
<dbReference type="GO" id="GO:0022857">
    <property type="term" value="F:transmembrane transporter activity"/>
    <property type="evidence" value="ECO:0007669"/>
    <property type="project" value="InterPro"/>
</dbReference>
<feature type="transmembrane region" description="Helical" evidence="4">
    <location>
        <begin position="260"/>
        <end position="280"/>
    </location>
</feature>
<evidence type="ECO:0000256" key="4">
    <source>
        <dbReference type="SAM" id="Phobius"/>
    </source>
</evidence>
<dbReference type="InterPro" id="IPR050327">
    <property type="entry name" value="Proton-linked_MCT"/>
</dbReference>
<feature type="transmembrane region" description="Helical" evidence="4">
    <location>
        <begin position="225"/>
        <end position="245"/>
    </location>
</feature>
<feature type="transmembrane region" description="Helical" evidence="4">
    <location>
        <begin position="42"/>
        <end position="62"/>
    </location>
</feature>
<dbReference type="Proteomes" id="UP001278766">
    <property type="component" value="Unassembled WGS sequence"/>
</dbReference>
<comment type="caution">
    <text evidence="6">The sequence shown here is derived from an EMBL/GenBank/DDBJ whole genome shotgun (WGS) entry which is preliminary data.</text>
</comment>
<keyword evidence="4" id="KW-1133">Transmembrane helix</keyword>
<evidence type="ECO:0000259" key="5">
    <source>
        <dbReference type="PROSITE" id="PS50850"/>
    </source>
</evidence>
<evidence type="ECO:0000313" key="6">
    <source>
        <dbReference type="EMBL" id="KAK3298989.1"/>
    </source>
</evidence>
<organism evidence="6 7">
    <name type="scientific">Chaetomium fimeti</name>
    <dbReference type="NCBI Taxonomy" id="1854472"/>
    <lineage>
        <taxon>Eukaryota</taxon>
        <taxon>Fungi</taxon>
        <taxon>Dikarya</taxon>
        <taxon>Ascomycota</taxon>
        <taxon>Pezizomycotina</taxon>
        <taxon>Sordariomycetes</taxon>
        <taxon>Sordariomycetidae</taxon>
        <taxon>Sordariales</taxon>
        <taxon>Chaetomiaceae</taxon>
        <taxon>Chaetomium</taxon>
    </lineage>
</organism>
<dbReference type="GO" id="GO:0016020">
    <property type="term" value="C:membrane"/>
    <property type="evidence" value="ECO:0007669"/>
    <property type="project" value="UniProtKB-SubCell"/>
</dbReference>
<evidence type="ECO:0000256" key="2">
    <source>
        <dbReference type="ARBA" id="ARBA00006727"/>
    </source>
</evidence>
<dbReference type="EMBL" id="JAUEPN010000002">
    <property type="protein sequence ID" value="KAK3298989.1"/>
    <property type="molecule type" value="Genomic_DNA"/>
</dbReference>
<dbReference type="InterPro" id="IPR020846">
    <property type="entry name" value="MFS_dom"/>
</dbReference>
<feature type="transmembrane region" description="Helical" evidence="4">
    <location>
        <begin position="292"/>
        <end position="311"/>
    </location>
</feature>
<feature type="transmembrane region" description="Helical" evidence="4">
    <location>
        <begin position="166"/>
        <end position="188"/>
    </location>
</feature>
<dbReference type="InterPro" id="IPR011701">
    <property type="entry name" value="MFS"/>
</dbReference>
<dbReference type="SUPFAM" id="SSF103473">
    <property type="entry name" value="MFS general substrate transporter"/>
    <property type="match status" value="1"/>
</dbReference>
<comment type="subcellular location">
    <subcellularLocation>
        <location evidence="1">Membrane</location>
        <topology evidence="1">Multi-pass membrane protein</topology>
    </subcellularLocation>
</comment>
<feature type="transmembrane region" description="Helical" evidence="4">
    <location>
        <begin position="317"/>
        <end position="343"/>
    </location>
</feature>
<proteinExistence type="inferred from homology"/>
<accession>A0AAE0HLZ7</accession>
<evidence type="ECO:0000313" key="7">
    <source>
        <dbReference type="Proteomes" id="UP001278766"/>
    </source>
</evidence>
<dbReference type="RefSeq" id="XP_062662503.1">
    <property type="nucleotide sequence ID" value="XM_062802152.1"/>
</dbReference>
<protein>
    <submittedName>
        <fullName evidence="6">Major facilitator superfamily domain-containing protein</fullName>
    </submittedName>
</protein>
<sequence length="415" mass="44784">MTALWPGTGASRDKTGERQDEIESLTPQPHPRHPPDTGLRPWKVVLGSFSLTVPTFGLLSAVGLFPTYWRQTVLPHTSEGDAAWIIAVFGFLGCLFAAPAGVLFDRFCSGCPKGEGATPTTIALSVVGQWFDRRKGIATGCVTLGAPLGGIFFSLVLQILFDRYPWRTAALILAAIMAVFLLLGILLVETNPPAAPARGVSKDDSDSDAEPLRQEISHMLLSSKFWLISYALFAYELVLFIQWGSIPSYAVAANVGDKQFYLMMSYNIGAVLGRTLPPWLSDRLLGPLNATVMMNMFTLLSVLAVWLPLGASSIEALFVVVVLMGIGTGSFVPLGVSCINALCRPENTGTWLGSVYSIVSVATLIGNPVSAVILSRYQSNGLLAFLAAVLFSGMISAVALRWLSHDRRWIFKARG</sequence>
<comment type="similarity">
    <text evidence="2">Belongs to the major facilitator superfamily. Monocarboxylate porter (TC 2.A.1.13) family.</text>
</comment>
<name>A0AAE0HLZ7_9PEZI</name>
<dbReference type="PROSITE" id="PS50850">
    <property type="entry name" value="MFS"/>
    <property type="match status" value="1"/>
</dbReference>
<evidence type="ECO:0000256" key="3">
    <source>
        <dbReference type="SAM" id="MobiDB-lite"/>
    </source>
</evidence>
<gene>
    <name evidence="6" type="ORF">B0H64DRAFT_371396</name>
</gene>
<reference evidence="6" key="1">
    <citation type="journal article" date="2023" name="Mol. Phylogenet. Evol.">
        <title>Genome-scale phylogeny and comparative genomics of the fungal order Sordariales.</title>
        <authorList>
            <person name="Hensen N."/>
            <person name="Bonometti L."/>
            <person name="Westerberg I."/>
            <person name="Brannstrom I.O."/>
            <person name="Guillou S."/>
            <person name="Cros-Aarteil S."/>
            <person name="Calhoun S."/>
            <person name="Haridas S."/>
            <person name="Kuo A."/>
            <person name="Mondo S."/>
            <person name="Pangilinan J."/>
            <person name="Riley R."/>
            <person name="LaButti K."/>
            <person name="Andreopoulos B."/>
            <person name="Lipzen A."/>
            <person name="Chen C."/>
            <person name="Yan M."/>
            <person name="Daum C."/>
            <person name="Ng V."/>
            <person name="Clum A."/>
            <person name="Steindorff A."/>
            <person name="Ohm R.A."/>
            <person name="Martin F."/>
            <person name="Silar P."/>
            <person name="Natvig D.O."/>
            <person name="Lalanne C."/>
            <person name="Gautier V."/>
            <person name="Ament-Velasquez S.L."/>
            <person name="Kruys A."/>
            <person name="Hutchinson M.I."/>
            <person name="Powell A.J."/>
            <person name="Barry K."/>
            <person name="Miller A.N."/>
            <person name="Grigoriev I.V."/>
            <person name="Debuchy R."/>
            <person name="Gladieux P."/>
            <person name="Hiltunen Thoren M."/>
            <person name="Johannesson H."/>
        </authorList>
    </citation>
    <scope>NUCLEOTIDE SEQUENCE</scope>
    <source>
        <strain evidence="6">CBS 168.71</strain>
    </source>
</reference>
<feature type="transmembrane region" description="Helical" evidence="4">
    <location>
        <begin position="82"/>
        <end position="104"/>
    </location>
</feature>
<keyword evidence="4" id="KW-0472">Membrane</keyword>
<evidence type="ECO:0000256" key="1">
    <source>
        <dbReference type="ARBA" id="ARBA00004141"/>
    </source>
</evidence>
<feature type="region of interest" description="Disordered" evidence="3">
    <location>
        <begin position="1"/>
        <end position="37"/>
    </location>
</feature>
<keyword evidence="7" id="KW-1185">Reference proteome</keyword>
<dbReference type="AlphaFoldDB" id="A0AAE0HLZ7"/>
<feature type="transmembrane region" description="Helical" evidence="4">
    <location>
        <begin position="355"/>
        <end position="375"/>
    </location>
</feature>
<keyword evidence="4" id="KW-0812">Transmembrane</keyword>
<feature type="domain" description="Major facilitator superfamily (MFS) profile" evidence="5">
    <location>
        <begin position="222"/>
        <end position="415"/>
    </location>
</feature>
<dbReference type="InterPro" id="IPR036259">
    <property type="entry name" value="MFS_trans_sf"/>
</dbReference>
<feature type="transmembrane region" description="Helical" evidence="4">
    <location>
        <begin position="381"/>
        <end position="403"/>
    </location>
</feature>
<feature type="compositionally biased region" description="Basic and acidic residues" evidence="3">
    <location>
        <begin position="11"/>
        <end position="21"/>
    </location>
</feature>
<feature type="transmembrane region" description="Helical" evidence="4">
    <location>
        <begin position="137"/>
        <end position="160"/>
    </location>
</feature>
<reference evidence="6" key="2">
    <citation type="submission" date="2023-06" db="EMBL/GenBank/DDBJ databases">
        <authorList>
            <consortium name="Lawrence Berkeley National Laboratory"/>
            <person name="Haridas S."/>
            <person name="Hensen N."/>
            <person name="Bonometti L."/>
            <person name="Westerberg I."/>
            <person name="Brannstrom I.O."/>
            <person name="Guillou S."/>
            <person name="Cros-Aarteil S."/>
            <person name="Calhoun S."/>
            <person name="Kuo A."/>
            <person name="Mondo S."/>
            <person name="Pangilinan J."/>
            <person name="Riley R."/>
            <person name="Labutti K."/>
            <person name="Andreopoulos B."/>
            <person name="Lipzen A."/>
            <person name="Chen C."/>
            <person name="Yanf M."/>
            <person name="Daum C."/>
            <person name="Ng V."/>
            <person name="Clum A."/>
            <person name="Steindorff A."/>
            <person name="Ohm R."/>
            <person name="Martin F."/>
            <person name="Silar P."/>
            <person name="Natvig D."/>
            <person name="Lalanne C."/>
            <person name="Gautier V."/>
            <person name="Ament-Velasquez S.L."/>
            <person name="Kruys A."/>
            <person name="Hutchinson M.I."/>
            <person name="Powell A.J."/>
            <person name="Barry K."/>
            <person name="Miller A.N."/>
            <person name="Grigoriev I.V."/>
            <person name="Debuchy R."/>
            <person name="Gladieux P."/>
            <person name="Thoren M.H."/>
            <person name="Johannesson H."/>
        </authorList>
    </citation>
    <scope>NUCLEOTIDE SEQUENCE</scope>
    <source>
        <strain evidence="6">CBS 168.71</strain>
    </source>
</reference>
<dbReference type="Gene3D" id="1.20.1250.20">
    <property type="entry name" value="MFS general substrate transporter like domains"/>
    <property type="match status" value="1"/>
</dbReference>
<dbReference type="Pfam" id="PF07690">
    <property type="entry name" value="MFS_1"/>
    <property type="match status" value="1"/>
</dbReference>